<comment type="caution">
    <text evidence="10">The sequence shown here is derived from an EMBL/GenBank/DDBJ whole genome shotgun (WGS) entry which is preliminary data.</text>
</comment>
<dbReference type="InterPro" id="IPR015500">
    <property type="entry name" value="Peptidase_S8_subtilisin-rel"/>
</dbReference>
<dbReference type="SUPFAM" id="SSF52743">
    <property type="entry name" value="Subtilisin-like"/>
    <property type="match status" value="1"/>
</dbReference>
<dbReference type="InterPro" id="IPR036852">
    <property type="entry name" value="Peptidase_S8/S53_dom_sf"/>
</dbReference>
<dbReference type="PROSITE" id="PS51892">
    <property type="entry name" value="SUBTILASE"/>
    <property type="match status" value="1"/>
</dbReference>
<feature type="active site" description="Charge relay system" evidence="6">
    <location>
        <position position="511"/>
    </location>
</feature>
<keyword evidence="7" id="KW-0732">Signal</keyword>
<feature type="domain" description="Peptidase S8/S53" evidence="8">
    <location>
        <begin position="156"/>
        <end position="364"/>
    </location>
</feature>
<keyword evidence="2" id="KW-0134">Cell wall</keyword>
<dbReference type="InterPro" id="IPR050131">
    <property type="entry name" value="Peptidase_S8_subtilisin-like"/>
</dbReference>
<evidence type="ECO:0000256" key="7">
    <source>
        <dbReference type="SAM" id="SignalP"/>
    </source>
</evidence>
<feature type="domain" description="PA" evidence="9">
    <location>
        <begin position="399"/>
        <end position="483"/>
    </location>
</feature>
<feature type="active site" description="Charge relay system" evidence="6">
    <location>
        <position position="165"/>
    </location>
</feature>
<comment type="similarity">
    <text evidence="1 6">Belongs to the peptidase S8 family.</text>
</comment>
<gene>
    <name evidence="10" type="ORF">GCM10010844_42860</name>
</gene>
<dbReference type="Gene3D" id="3.30.70.80">
    <property type="entry name" value="Peptidase S8 propeptide/proteinase inhibitor I9"/>
    <property type="match status" value="1"/>
</dbReference>
<dbReference type="PROSITE" id="PS51257">
    <property type="entry name" value="PROKAR_LIPOPROTEIN"/>
    <property type="match status" value="1"/>
</dbReference>
<keyword evidence="4 6" id="KW-0378">Hydrolase</keyword>
<dbReference type="GO" id="GO:0008233">
    <property type="term" value="F:peptidase activity"/>
    <property type="evidence" value="ECO:0007669"/>
    <property type="project" value="UniProtKB-KW"/>
</dbReference>
<dbReference type="PROSITE" id="PS00138">
    <property type="entry name" value="SUBTILASE_SER"/>
    <property type="match status" value="1"/>
</dbReference>
<dbReference type="EMBL" id="BMPE01000032">
    <property type="protein sequence ID" value="GGL19342.1"/>
    <property type="molecule type" value="Genomic_DNA"/>
</dbReference>
<feature type="active site" description="Charge relay system" evidence="6">
    <location>
        <position position="202"/>
    </location>
</feature>
<dbReference type="Pfam" id="PF02225">
    <property type="entry name" value="PA"/>
    <property type="match status" value="1"/>
</dbReference>
<sequence length="573" mass="57989">MNASRGILFVGLALALAACGQQATVPASPAPSSVSAQATSTTRTYLVGFKPGQGTNTDAIRKAGGQLRRAFTRIEAASATLTPAQATKLAADPSVEYVELAVVRRDDNYVTSDGTVLGKPGGQQGGLNVNWKPSGEFTYGNIALGVPTLHAQQYTGSGIAVCIGDTGIDANHPEFAGRLKGYKNFMNDQRDSAYELNDLSHHGTHVAGTIFAQYGVGSNLGPTGMDARGIGGVAPGVNLYMARVLGDDGSGSSEGVVEGVNWCVSQLASQSGVNQERHMVINLSLGSDEGSKTEKRAFQAAYDAGALVVAAAGNDGVKLPHYPSDYPSVIKVGAVDNLGNLADFSNYNSKQELVAPGVAVLSSVPVGTGLAASASAAGVAAYQSVNPFEFAAATSVTNMPIVAAGGANNQFCEAGAVNSALEGRIALISRGSCAFAVKVANAVASKAAAVIVYNNVAGPLSSVTLGSQQAIPVVGITQADGEATLAAAQQGTVTGSVSIYASDYEYFNGTSMATPHVAGAAAVVWAAKPNLSNAELRALLSATATDLGPNGRDNFFGNGLVNPAAAIAAAGKR</sequence>
<dbReference type="SUPFAM" id="SSF54897">
    <property type="entry name" value="Protease propeptides/inhibitors"/>
    <property type="match status" value="1"/>
</dbReference>
<organism evidence="10 11">
    <name type="scientific">Deinococcus radiotolerans</name>
    <dbReference type="NCBI Taxonomy" id="1309407"/>
    <lineage>
        <taxon>Bacteria</taxon>
        <taxon>Thermotogati</taxon>
        <taxon>Deinococcota</taxon>
        <taxon>Deinococci</taxon>
        <taxon>Deinococcales</taxon>
        <taxon>Deinococcaceae</taxon>
        <taxon>Deinococcus</taxon>
    </lineage>
</organism>
<keyword evidence="2" id="KW-0964">Secreted</keyword>
<evidence type="ECO:0000256" key="3">
    <source>
        <dbReference type="ARBA" id="ARBA00022670"/>
    </source>
</evidence>
<evidence type="ECO:0000256" key="1">
    <source>
        <dbReference type="ARBA" id="ARBA00011073"/>
    </source>
</evidence>
<proteinExistence type="inferred from homology"/>
<keyword evidence="3 6" id="KW-0645">Protease</keyword>
<evidence type="ECO:0000259" key="8">
    <source>
        <dbReference type="Pfam" id="PF00082"/>
    </source>
</evidence>
<keyword evidence="11" id="KW-1185">Reference proteome</keyword>
<evidence type="ECO:0000313" key="10">
    <source>
        <dbReference type="EMBL" id="GGL19342.1"/>
    </source>
</evidence>
<dbReference type="PANTHER" id="PTHR43806">
    <property type="entry name" value="PEPTIDASE S8"/>
    <property type="match status" value="1"/>
</dbReference>
<dbReference type="Gene3D" id="3.50.30.30">
    <property type="match status" value="1"/>
</dbReference>
<dbReference type="GO" id="GO:0006508">
    <property type="term" value="P:proteolysis"/>
    <property type="evidence" value="ECO:0007669"/>
    <property type="project" value="UniProtKB-KW"/>
</dbReference>
<dbReference type="Proteomes" id="UP000604341">
    <property type="component" value="Unassembled WGS sequence"/>
</dbReference>
<feature type="signal peptide" evidence="7">
    <location>
        <begin position="1"/>
        <end position="23"/>
    </location>
</feature>
<evidence type="ECO:0000256" key="2">
    <source>
        <dbReference type="ARBA" id="ARBA00022512"/>
    </source>
</evidence>
<keyword evidence="5 6" id="KW-0720">Serine protease</keyword>
<evidence type="ECO:0000256" key="5">
    <source>
        <dbReference type="ARBA" id="ARBA00022825"/>
    </source>
</evidence>
<name>A0ABQ2FRC4_9DEIO</name>
<feature type="domain" description="Peptidase S8/S53" evidence="8">
    <location>
        <begin position="484"/>
        <end position="559"/>
    </location>
</feature>
<dbReference type="Gene3D" id="3.40.50.200">
    <property type="entry name" value="Peptidase S8/S53 domain"/>
    <property type="match status" value="1"/>
</dbReference>
<dbReference type="PANTHER" id="PTHR43806:SF11">
    <property type="entry name" value="CEREVISIN-RELATED"/>
    <property type="match status" value="1"/>
</dbReference>
<accession>A0ABQ2FRC4</accession>
<evidence type="ECO:0000256" key="4">
    <source>
        <dbReference type="ARBA" id="ARBA00022801"/>
    </source>
</evidence>
<protein>
    <submittedName>
        <fullName evidence="10">Serine protease</fullName>
    </submittedName>
</protein>
<reference evidence="11" key="1">
    <citation type="journal article" date="2019" name="Int. J. Syst. Evol. Microbiol.">
        <title>The Global Catalogue of Microorganisms (GCM) 10K type strain sequencing project: providing services to taxonomists for standard genome sequencing and annotation.</title>
        <authorList>
            <consortium name="The Broad Institute Genomics Platform"/>
            <consortium name="The Broad Institute Genome Sequencing Center for Infectious Disease"/>
            <person name="Wu L."/>
            <person name="Ma J."/>
        </authorList>
    </citation>
    <scope>NUCLEOTIDE SEQUENCE [LARGE SCALE GENOMIC DNA]</scope>
    <source>
        <strain evidence="11">JCM 19173</strain>
    </source>
</reference>
<dbReference type="RefSeq" id="WP_189071006.1">
    <property type="nucleotide sequence ID" value="NZ_BMPE01000032.1"/>
</dbReference>
<feature type="chain" id="PRO_5047324877" evidence="7">
    <location>
        <begin position="24"/>
        <end position="573"/>
    </location>
</feature>
<dbReference type="InterPro" id="IPR003137">
    <property type="entry name" value="PA_domain"/>
</dbReference>
<dbReference type="Pfam" id="PF00082">
    <property type="entry name" value="Peptidase_S8"/>
    <property type="match status" value="2"/>
</dbReference>
<evidence type="ECO:0000313" key="11">
    <source>
        <dbReference type="Proteomes" id="UP000604341"/>
    </source>
</evidence>
<evidence type="ECO:0000259" key="9">
    <source>
        <dbReference type="Pfam" id="PF02225"/>
    </source>
</evidence>
<dbReference type="InterPro" id="IPR023828">
    <property type="entry name" value="Peptidase_S8_Ser-AS"/>
</dbReference>
<dbReference type="InterPro" id="IPR037045">
    <property type="entry name" value="S8pro/Inhibitor_I9_sf"/>
</dbReference>
<evidence type="ECO:0000256" key="6">
    <source>
        <dbReference type="PROSITE-ProRule" id="PRU01240"/>
    </source>
</evidence>
<dbReference type="PRINTS" id="PR00723">
    <property type="entry name" value="SUBTILISIN"/>
</dbReference>
<dbReference type="InterPro" id="IPR000209">
    <property type="entry name" value="Peptidase_S8/S53_dom"/>
</dbReference>